<keyword evidence="1" id="KW-1133">Transmembrane helix</keyword>
<keyword evidence="3" id="KW-1185">Reference proteome</keyword>
<organism evidence="2 3">
    <name type="scientific">Staurois parvus</name>
    <dbReference type="NCBI Taxonomy" id="386267"/>
    <lineage>
        <taxon>Eukaryota</taxon>
        <taxon>Metazoa</taxon>
        <taxon>Chordata</taxon>
        <taxon>Craniata</taxon>
        <taxon>Vertebrata</taxon>
        <taxon>Euteleostomi</taxon>
        <taxon>Amphibia</taxon>
        <taxon>Batrachia</taxon>
        <taxon>Anura</taxon>
        <taxon>Neobatrachia</taxon>
        <taxon>Ranoidea</taxon>
        <taxon>Ranidae</taxon>
        <taxon>Staurois</taxon>
    </lineage>
</organism>
<accession>A0ABN9EXK1</accession>
<evidence type="ECO:0000256" key="1">
    <source>
        <dbReference type="SAM" id="Phobius"/>
    </source>
</evidence>
<keyword evidence="1" id="KW-0472">Membrane</keyword>
<proteinExistence type="predicted"/>
<sequence>MKLSKMSSAIDSADIWQLLWIVRFSMRYPTLPFYMAYHFMAELLLFPVAFTLL</sequence>
<dbReference type="Proteomes" id="UP001162483">
    <property type="component" value="Unassembled WGS sequence"/>
</dbReference>
<evidence type="ECO:0000313" key="2">
    <source>
        <dbReference type="EMBL" id="CAI9589550.1"/>
    </source>
</evidence>
<dbReference type="EMBL" id="CATNWA010016071">
    <property type="protein sequence ID" value="CAI9589550.1"/>
    <property type="molecule type" value="Genomic_DNA"/>
</dbReference>
<comment type="caution">
    <text evidence="2">The sequence shown here is derived from an EMBL/GenBank/DDBJ whole genome shotgun (WGS) entry which is preliminary data.</text>
</comment>
<name>A0ABN9EXK1_9NEOB</name>
<feature type="transmembrane region" description="Helical" evidence="1">
    <location>
        <begin position="33"/>
        <end position="52"/>
    </location>
</feature>
<gene>
    <name evidence="2" type="ORF">SPARVUS_LOCUS10918739</name>
</gene>
<protein>
    <submittedName>
        <fullName evidence="2">Uncharacterized protein</fullName>
    </submittedName>
</protein>
<keyword evidence="1" id="KW-0812">Transmembrane</keyword>
<reference evidence="2" key="1">
    <citation type="submission" date="2023-05" db="EMBL/GenBank/DDBJ databases">
        <authorList>
            <person name="Stuckert A."/>
        </authorList>
    </citation>
    <scope>NUCLEOTIDE SEQUENCE</scope>
</reference>
<evidence type="ECO:0000313" key="3">
    <source>
        <dbReference type="Proteomes" id="UP001162483"/>
    </source>
</evidence>